<sequence length="103" mass="10964">MEIDFLQGIGATLIDVQVTISAYFNADKEFVEPSAKQIGKDLGEGNEKFRPVGFAATVQAAAAGLGEAVDANQVAEDLSHILVDKVVEVYSMLTWIVPAKNAP</sequence>
<dbReference type="EMBL" id="KV417610">
    <property type="protein sequence ID" value="KZP14933.1"/>
    <property type="molecule type" value="Genomic_DNA"/>
</dbReference>
<reference evidence="1 2" key="1">
    <citation type="journal article" date="2016" name="Mol. Biol. Evol.">
        <title>Comparative Genomics of Early-Diverging Mushroom-Forming Fungi Provides Insights into the Origins of Lignocellulose Decay Capabilities.</title>
        <authorList>
            <person name="Nagy L.G."/>
            <person name="Riley R."/>
            <person name="Tritt A."/>
            <person name="Adam C."/>
            <person name="Daum C."/>
            <person name="Floudas D."/>
            <person name="Sun H."/>
            <person name="Yadav J.S."/>
            <person name="Pangilinan J."/>
            <person name="Larsson K.H."/>
            <person name="Matsuura K."/>
            <person name="Barry K."/>
            <person name="Labutti K."/>
            <person name="Kuo R."/>
            <person name="Ohm R.A."/>
            <person name="Bhattacharya S.S."/>
            <person name="Shirouzu T."/>
            <person name="Yoshinaga Y."/>
            <person name="Martin F.M."/>
            <person name="Grigoriev I.V."/>
            <person name="Hibbett D.S."/>
        </authorList>
    </citation>
    <scope>NUCLEOTIDE SEQUENCE [LARGE SCALE GENOMIC DNA]</scope>
    <source>
        <strain evidence="1 2">CBS 109695</strain>
    </source>
</reference>
<accession>A0A166DPF6</accession>
<organism evidence="1 2">
    <name type="scientific">Athelia psychrophila</name>
    <dbReference type="NCBI Taxonomy" id="1759441"/>
    <lineage>
        <taxon>Eukaryota</taxon>
        <taxon>Fungi</taxon>
        <taxon>Dikarya</taxon>
        <taxon>Basidiomycota</taxon>
        <taxon>Agaricomycotina</taxon>
        <taxon>Agaricomycetes</taxon>
        <taxon>Agaricomycetidae</taxon>
        <taxon>Atheliales</taxon>
        <taxon>Atheliaceae</taxon>
        <taxon>Athelia</taxon>
    </lineage>
</organism>
<name>A0A166DPF6_9AGAM</name>
<protein>
    <submittedName>
        <fullName evidence="1">Uncharacterized protein</fullName>
    </submittedName>
</protein>
<keyword evidence="2" id="KW-1185">Reference proteome</keyword>
<dbReference type="Proteomes" id="UP000076532">
    <property type="component" value="Unassembled WGS sequence"/>
</dbReference>
<proteinExistence type="predicted"/>
<evidence type="ECO:0000313" key="1">
    <source>
        <dbReference type="EMBL" id="KZP14933.1"/>
    </source>
</evidence>
<evidence type="ECO:0000313" key="2">
    <source>
        <dbReference type="Proteomes" id="UP000076532"/>
    </source>
</evidence>
<gene>
    <name evidence="1" type="ORF">FIBSPDRAFT_935464</name>
</gene>
<dbReference type="AlphaFoldDB" id="A0A166DPF6"/>